<feature type="transmembrane region" description="Helical" evidence="6">
    <location>
        <begin position="400"/>
        <end position="418"/>
    </location>
</feature>
<sequence>MYKSLTLIPFLLLGGNVLAAPQATNPGRCTRDACLQVAAQSGRQDCPNVLATTVTPATSFATVTTTQTRTIGTTQTLTATQVNTATTTLNVVTTAVATTTVTSTSTEVDTVTVTVTLTGMKKRDAAITAPIAARADSTVPAYATGACGNNYQRFSSACRCAGASTNTVTAPVPTATRTVTNTVNINRTIRTRSTLTVTGATTTQTQTATITTVTTSTTTVTVTATENSTSTATTLTTATTGTTTTTSVTTETTTTATPSPTPFILQADGGDYDDQYAFLSGDDGATLHFDGDASNANTFTIDNMSHLQSIGLYADTLNAPDSAPYTVFFDTADNINSTGLVYLTCAAGPNTGDMGFAVLNCDFRNGPAVFQTCTGIPDMDPDTVLSAPLLPTIFHALDDVGWYGSAAFLALAVSSAPWGKAFMYLDFKSVYLASIAFFLLGSIVGGVAPTNIAIVVGRTIQGFGIAGTMNGSIIVINYVSHPRRHPVLIGV</sequence>
<feature type="transmembrane region" description="Helical" evidence="6">
    <location>
        <begin position="460"/>
        <end position="479"/>
    </location>
</feature>
<feature type="signal peptide" evidence="7">
    <location>
        <begin position="1"/>
        <end position="19"/>
    </location>
</feature>
<evidence type="ECO:0000256" key="2">
    <source>
        <dbReference type="ARBA" id="ARBA00022448"/>
    </source>
</evidence>
<comment type="caution">
    <text evidence="9">The sequence shown here is derived from an EMBL/GenBank/DDBJ whole genome shotgun (WGS) entry which is preliminary data.</text>
</comment>
<organism evidence="9 10">
    <name type="scientific">Apiospora rasikravindrae</name>
    <dbReference type="NCBI Taxonomy" id="990691"/>
    <lineage>
        <taxon>Eukaryota</taxon>
        <taxon>Fungi</taxon>
        <taxon>Dikarya</taxon>
        <taxon>Ascomycota</taxon>
        <taxon>Pezizomycotina</taxon>
        <taxon>Sordariomycetes</taxon>
        <taxon>Xylariomycetidae</taxon>
        <taxon>Amphisphaeriales</taxon>
        <taxon>Apiosporaceae</taxon>
        <taxon>Apiospora</taxon>
    </lineage>
</organism>
<keyword evidence="3 6" id="KW-0812">Transmembrane</keyword>
<dbReference type="InterPro" id="IPR036259">
    <property type="entry name" value="MFS_trans_sf"/>
</dbReference>
<dbReference type="PROSITE" id="PS50850">
    <property type="entry name" value="MFS"/>
    <property type="match status" value="1"/>
</dbReference>
<dbReference type="InterPro" id="IPR020846">
    <property type="entry name" value="MFS_dom"/>
</dbReference>
<keyword evidence="2" id="KW-0813">Transport</keyword>
<keyword evidence="7" id="KW-0732">Signal</keyword>
<feature type="domain" description="Major facilitator superfamily (MFS) profile" evidence="8">
    <location>
        <begin position="341"/>
        <end position="491"/>
    </location>
</feature>
<feature type="transmembrane region" description="Helical" evidence="6">
    <location>
        <begin position="430"/>
        <end position="454"/>
    </location>
</feature>
<dbReference type="PANTHER" id="PTHR23501">
    <property type="entry name" value="MAJOR FACILITATOR SUPERFAMILY"/>
    <property type="match status" value="1"/>
</dbReference>
<evidence type="ECO:0000256" key="3">
    <source>
        <dbReference type="ARBA" id="ARBA00022692"/>
    </source>
</evidence>
<evidence type="ECO:0000256" key="1">
    <source>
        <dbReference type="ARBA" id="ARBA00004141"/>
    </source>
</evidence>
<evidence type="ECO:0000313" key="10">
    <source>
        <dbReference type="Proteomes" id="UP001444661"/>
    </source>
</evidence>
<evidence type="ECO:0000256" key="7">
    <source>
        <dbReference type="SAM" id="SignalP"/>
    </source>
</evidence>
<proteinExistence type="predicted"/>
<gene>
    <name evidence="9" type="ORF">PG993_004153</name>
</gene>
<dbReference type="PANTHER" id="PTHR23501:SF177">
    <property type="entry name" value="MAJOR FACILITATOR SUPERFAMILY (MFS) PROFILE DOMAIN-CONTAINING PROTEIN-RELATED"/>
    <property type="match status" value="1"/>
</dbReference>
<dbReference type="EMBL" id="JAQQWK010000003">
    <property type="protein sequence ID" value="KAK8044129.1"/>
    <property type="molecule type" value="Genomic_DNA"/>
</dbReference>
<evidence type="ECO:0000313" key="9">
    <source>
        <dbReference type="EMBL" id="KAK8044129.1"/>
    </source>
</evidence>
<evidence type="ECO:0000256" key="5">
    <source>
        <dbReference type="ARBA" id="ARBA00023136"/>
    </source>
</evidence>
<keyword evidence="10" id="KW-1185">Reference proteome</keyword>
<dbReference type="Gene3D" id="1.20.1250.20">
    <property type="entry name" value="MFS general substrate transporter like domains"/>
    <property type="match status" value="1"/>
</dbReference>
<reference evidence="9 10" key="1">
    <citation type="submission" date="2023-01" db="EMBL/GenBank/DDBJ databases">
        <title>Analysis of 21 Apiospora genomes using comparative genomics revels a genus with tremendous synthesis potential of carbohydrate active enzymes and secondary metabolites.</title>
        <authorList>
            <person name="Sorensen T."/>
        </authorList>
    </citation>
    <scope>NUCLEOTIDE SEQUENCE [LARGE SCALE GENOMIC DNA]</scope>
    <source>
        <strain evidence="9 10">CBS 33761</strain>
    </source>
</reference>
<dbReference type="Proteomes" id="UP001444661">
    <property type="component" value="Unassembled WGS sequence"/>
</dbReference>
<dbReference type="InterPro" id="IPR011701">
    <property type="entry name" value="MFS"/>
</dbReference>
<keyword evidence="4 6" id="KW-1133">Transmembrane helix</keyword>
<evidence type="ECO:0000259" key="8">
    <source>
        <dbReference type="PROSITE" id="PS50850"/>
    </source>
</evidence>
<keyword evidence="5 6" id="KW-0472">Membrane</keyword>
<protein>
    <submittedName>
        <fullName evidence="9">Major facilitator superfamily transporter</fullName>
    </submittedName>
</protein>
<evidence type="ECO:0000256" key="4">
    <source>
        <dbReference type="ARBA" id="ARBA00022989"/>
    </source>
</evidence>
<dbReference type="Pfam" id="PF07690">
    <property type="entry name" value="MFS_1"/>
    <property type="match status" value="1"/>
</dbReference>
<accession>A0ABR1TBZ6</accession>
<feature type="chain" id="PRO_5045751579" evidence="7">
    <location>
        <begin position="20"/>
        <end position="491"/>
    </location>
</feature>
<comment type="subcellular location">
    <subcellularLocation>
        <location evidence="1">Membrane</location>
        <topology evidence="1">Multi-pass membrane protein</topology>
    </subcellularLocation>
</comment>
<dbReference type="SUPFAM" id="SSF103473">
    <property type="entry name" value="MFS general substrate transporter"/>
    <property type="match status" value="1"/>
</dbReference>
<evidence type="ECO:0000256" key="6">
    <source>
        <dbReference type="SAM" id="Phobius"/>
    </source>
</evidence>
<name>A0ABR1TBZ6_9PEZI</name>